<comment type="caution">
    <text evidence="1">The sequence shown here is derived from an EMBL/GenBank/DDBJ whole genome shotgun (WGS) entry which is preliminary data.</text>
</comment>
<sequence length="281" mass="30641">MRFTRFACWDWSGAAVERPPGLALAVAERDGPPRLIDRRWSREDALAWLRDVARSGEPVLVGLDLSPALPFADRGAYFPGWPDSPPDARALWRLVDDLSADDPHLSAAGVLRHPEIARHFRQHRSKGDRFGEGRGRLRATERAMPGLPSSCFNLVGAAQVGKSSLTGMRVLHRLDGAIPVWPIDPLPPTGPVIVEIYPRLAALAAQVAGGRKLRDPAALAQALARLGSPAPELPARLTDHASDALLTAAWLRATADRADLWAVRDAEIARTEGWTFGVPWR</sequence>
<keyword evidence="2" id="KW-1185">Reference proteome</keyword>
<protein>
    <recommendedName>
        <fullName evidence="3">DUF429 domain-containing protein</fullName>
    </recommendedName>
</protein>
<name>A0A2A2SH36_9SPHN</name>
<evidence type="ECO:0000313" key="2">
    <source>
        <dbReference type="Proteomes" id="UP000218151"/>
    </source>
</evidence>
<dbReference type="Proteomes" id="UP000218151">
    <property type="component" value="Unassembled WGS sequence"/>
</dbReference>
<dbReference type="AlphaFoldDB" id="A0A2A2SH36"/>
<dbReference type="EMBL" id="NSLI01000002">
    <property type="protein sequence ID" value="PAX08522.1"/>
    <property type="molecule type" value="Genomic_DNA"/>
</dbReference>
<proteinExistence type="predicted"/>
<evidence type="ECO:0000313" key="1">
    <source>
        <dbReference type="EMBL" id="PAX08522.1"/>
    </source>
</evidence>
<accession>A0A2A2SH36</accession>
<gene>
    <name evidence="1" type="ORF">CKY28_03835</name>
</gene>
<organism evidence="1 2">
    <name type="scientific">Sphingomonas lenta</name>
    <dbReference type="NCBI Taxonomy" id="1141887"/>
    <lineage>
        <taxon>Bacteria</taxon>
        <taxon>Pseudomonadati</taxon>
        <taxon>Pseudomonadota</taxon>
        <taxon>Alphaproteobacteria</taxon>
        <taxon>Sphingomonadales</taxon>
        <taxon>Sphingomonadaceae</taxon>
        <taxon>Sphingomonas</taxon>
    </lineage>
</organism>
<dbReference type="OrthoDB" id="7388866at2"/>
<reference evidence="2" key="1">
    <citation type="submission" date="2017-09" db="EMBL/GenBank/DDBJ databases">
        <authorList>
            <person name="Feng G."/>
            <person name="Zhu H."/>
        </authorList>
    </citation>
    <scope>NUCLEOTIDE SEQUENCE [LARGE SCALE GENOMIC DNA]</scope>
    <source>
        <strain evidence="2">1PNM-20</strain>
    </source>
</reference>
<dbReference type="RefSeq" id="WP_095997032.1">
    <property type="nucleotide sequence ID" value="NZ_NSLI01000002.1"/>
</dbReference>
<evidence type="ECO:0008006" key="3">
    <source>
        <dbReference type="Google" id="ProtNLM"/>
    </source>
</evidence>